<name>A0ABN7GM12_9ENTR</name>
<evidence type="ECO:0000313" key="3">
    <source>
        <dbReference type="Proteomes" id="UP000835792"/>
    </source>
</evidence>
<feature type="compositionally biased region" description="Polar residues" evidence="1">
    <location>
        <begin position="28"/>
        <end position="47"/>
    </location>
</feature>
<evidence type="ECO:0000256" key="1">
    <source>
        <dbReference type="SAM" id="MobiDB-lite"/>
    </source>
</evidence>
<feature type="region of interest" description="Disordered" evidence="1">
    <location>
        <begin position="27"/>
        <end position="85"/>
    </location>
</feature>
<proteinExistence type="predicted"/>
<protein>
    <submittedName>
        <fullName evidence="2">Uncharacterized protein</fullName>
    </submittedName>
</protein>
<accession>A0ABN7GM12</accession>
<comment type="caution">
    <text evidence="2">The sequence shown here is derived from an EMBL/GenBank/DDBJ whole genome shotgun (WGS) entry which is preliminary data.</text>
</comment>
<sequence length="85" mass="9634">MLGIILRKTLNMLNPEKVVPEVGFALRNRQSPRQDNGNTADNRQQAVNKDLFPALLHENPWQHAEDRDSEREKAFGHHAHAAGKS</sequence>
<feature type="compositionally biased region" description="Basic and acidic residues" evidence="1">
    <location>
        <begin position="63"/>
        <end position="75"/>
    </location>
</feature>
<feature type="compositionally biased region" description="Basic residues" evidence="1">
    <location>
        <begin position="76"/>
        <end position="85"/>
    </location>
</feature>
<dbReference type="EMBL" id="CAHPRB010000007">
    <property type="protein sequence ID" value="CAB5569826.1"/>
    <property type="molecule type" value="Genomic_DNA"/>
</dbReference>
<evidence type="ECO:0000313" key="2">
    <source>
        <dbReference type="EMBL" id="CAB5569826.1"/>
    </source>
</evidence>
<gene>
    <name evidence="2" type="ORF">GHA_02458</name>
</gene>
<dbReference type="Proteomes" id="UP000835792">
    <property type="component" value="Unassembled WGS sequence"/>
</dbReference>
<keyword evidence="3" id="KW-1185">Reference proteome</keyword>
<reference evidence="2" key="1">
    <citation type="submission" date="2020-05" db="EMBL/GenBank/DDBJ databases">
        <authorList>
            <person name="Delgado-Blas J."/>
        </authorList>
    </citation>
    <scope>NUCLEOTIDE SEQUENCE</scope>
    <source>
        <strain evidence="2">BB1468</strain>
    </source>
</reference>
<organism evidence="2 3">
    <name type="scientific">Citrobacter youngae</name>
    <dbReference type="NCBI Taxonomy" id="133448"/>
    <lineage>
        <taxon>Bacteria</taxon>
        <taxon>Pseudomonadati</taxon>
        <taxon>Pseudomonadota</taxon>
        <taxon>Gammaproteobacteria</taxon>
        <taxon>Enterobacterales</taxon>
        <taxon>Enterobacteriaceae</taxon>
        <taxon>Citrobacter</taxon>
        <taxon>Citrobacter freundii complex</taxon>
    </lineage>
</organism>